<dbReference type="GO" id="GO:0003677">
    <property type="term" value="F:DNA binding"/>
    <property type="evidence" value="ECO:0007669"/>
    <property type="project" value="InterPro"/>
</dbReference>
<evidence type="ECO:0000259" key="1">
    <source>
        <dbReference type="PROSITE" id="PS50943"/>
    </source>
</evidence>
<evidence type="ECO:0000313" key="2">
    <source>
        <dbReference type="EMBL" id="ETA66373.1"/>
    </source>
</evidence>
<feature type="domain" description="HTH cro/C1-type" evidence="1">
    <location>
        <begin position="14"/>
        <end position="42"/>
    </location>
</feature>
<dbReference type="InterPro" id="IPR001387">
    <property type="entry name" value="Cro/C1-type_HTH"/>
</dbReference>
<name>W9DN86_9PSEU</name>
<dbReference type="InterPro" id="IPR011990">
    <property type="entry name" value="TPR-like_helical_dom_sf"/>
</dbReference>
<keyword evidence="3" id="KW-1185">Reference proteome</keyword>
<comment type="caution">
    <text evidence="2">The sequence shown here is derived from an EMBL/GenBank/DDBJ whole genome shotgun (WGS) entry which is preliminary data.</text>
</comment>
<organism evidence="2 3">
    <name type="scientific">Haloechinothrix halophila YIM 93223</name>
    <dbReference type="NCBI Taxonomy" id="592678"/>
    <lineage>
        <taxon>Bacteria</taxon>
        <taxon>Bacillati</taxon>
        <taxon>Actinomycetota</taxon>
        <taxon>Actinomycetes</taxon>
        <taxon>Pseudonocardiales</taxon>
        <taxon>Pseudonocardiaceae</taxon>
        <taxon>Haloechinothrix</taxon>
    </lineage>
</organism>
<reference evidence="2 3" key="1">
    <citation type="submission" date="2013-08" db="EMBL/GenBank/DDBJ databases">
        <authorList>
            <consortium name="DOE Joint Genome Institute"/>
            <person name="Klenk H.-P."/>
            <person name="Huntemann M."/>
            <person name="Han J."/>
            <person name="Chen A."/>
            <person name="Kyrpides N."/>
            <person name="Mavromatis K."/>
            <person name="Markowitz V."/>
            <person name="Palaniappan K."/>
            <person name="Ivanova N."/>
            <person name="Schaumberg A."/>
            <person name="Pati A."/>
            <person name="Liolios K."/>
            <person name="Nordberg H.P."/>
            <person name="Cantor M.N."/>
            <person name="Hua S.X."/>
            <person name="Woyke T."/>
        </authorList>
    </citation>
    <scope>NUCLEOTIDE SEQUENCE [LARGE SCALE GENOMIC DNA]</scope>
    <source>
        <strain evidence="2 3">YIM 93223</strain>
    </source>
</reference>
<proteinExistence type="predicted"/>
<gene>
    <name evidence="2" type="ORF">AmyhaDRAFT_0127</name>
</gene>
<dbReference type="EMBL" id="AZAK01000001">
    <property type="protein sequence ID" value="ETA66373.1"/>
    <property type="molecule type" value="Genomic_DNA"/>
</dbReference>
<evidence type="ECO:0000313" key="3">
    <source>
        <dbReference type="Proteomes" id="UP000054357"/>
    </source>
</evidence>
<dbReference type="SUPFAM" id="SSF48452">
    <property type="entry name" value="TPR-like"/>
    <property type="match status" value="1"/>
</dbReference>
<dbReference type="InterPro" id="IPR010982">
    <property type="entry name" value="Lambda_DNA-bd_dom_sf"/>
</dbReference>
<dbReference type="SUPFAM" id="SSF47413">
    <property type="entry name" value="lambda repressor-like DNA-binding domains"/>
    <property type="match status" value="1"/>
</dbReference>
<protein>
    <submittedName>
        <fullName evidence="2">Putative transcriptional regulator</fullName>
    </submittedName>
</protein>
<dbReference type="PROSITE" id="PS50943">
    <property type="entry name" value="HTH_CROC1"/>
    <property type="match status" value="1"/>
</dbReference>
<dbReference type="AlphaFoldDB" id="W9DN86"/>
<dbReference type="RefSeq" id="WP_231104586.1">
    <property type="nucleotide sequence ID" value="NZ_KI632509.1"/>
</dbReference>
<dbReference type="Gene3D" id="1.25.40.10">
    <property type="entry name" value="Tetratricopeptide repeat domain"/>
    <property type="match status" value="1"/>
</dbReference>
<dbReference type="PATRIC" id="fig|592678.3.peg.133"/>
<dbReference type="Gene3D" id="1.10.260.40">
    <property type="entry name" value="lambda repressor-like DNA-binding domains"/>
    <property type="match status" value="1"/>
</dbReference>
<accession>W9DN86</accession>
<sequence length="333" mass="36195">MTNVQRWTGREAAALRAALRLSLREFAAYLGVSQRIVSQWERLNAATVPRPHMQQILDTALAQADESQRQRFESLLGGASSSGALEAAERVSTALDAGRTDPAAVDAVSSVLAGLRRLEDATSAADVLPSVQHQAAVASKLADHARADVRGEAVGLVSELEQYLGWLAIPMQRWDDARHHFDRAAVLAFEVDDPQRLASALSFSAYRCLLTGQLRQAEALNRAAARDTRTDPGLRAYMAFQRAEVLAHDDDHRAALDALAEAETSLERIDVDELPTSSYWYTPAVLLGHKGFVLAALGDIAAARRAAAESLEAMPAEWAASEWAAQHRQLAER</sequence>
<dbReference type="HOGENOM" id="CLU_075541_0_0_11"/>
<dbReference type="Proteomes" id="UP000054357">
    <property type="component" value="Unassembled WGS sequence"/>
</dbReference>